<dbReference type="SMART" id="SM00283">
    <property type="entry name" value="MA"/>
    <property type="match status" value="1"/>
</dbReference>
<proteinExistence type="inferred from homology"/>
<gene>
    <name evidence="8" type="ORF">U7230_15210</name>
</gene>
<evidence type="ECO:0000313" key="9">
    <source>
        <dbReference type="Proteomes" id="UP001332192"/>
    </source>
</evidence>
<dbReference type="CDD" id="cd11386">
    <property type="entry name" value="MCP_signal"/>
    <property type="match status" value="1"/>
</dbReference>
<evidence type="ECO:0000256" key="4">
    <source>
        <dbReference type="SAM" id="Coils"/>
    </source>
</evidence>
<dbReference type="CDD" id="cd06225">
    <property type="entry name" value="HAMP"/>
    <property type="match status" value="1"/>
</dbReference>
<feature type="transmembrane region" description="Helical" evidence="5">
    <location>
        <begin position="23"/>
        <end position="44"/>
    </location>
</feature>
<organism evidence="8 9">
    <name type="scientific">Carboxydichorda subterranea</name>
    <dbReference type="NCBI Taxonomy" id="3109565"/>
    <lineage>
        <taxon>Bacteria</taxon>
        <taxon>Bacillati</taxon>
        <taxon>Bacillota</taxon>
        <taxon>Limnochordia</taxon>
        <taxon>Limnochordales</taxon>
        <taxon>Geochordaceae</taxon>
        <taxon>Carboxydichorda</taxon>
    </lineage>
</organism>
<dbReference type="Pfam" id="PF00015">
    <property type="entry name" value="MCPsignal"/>
    <property type="match status" value="1"/>
</dbReference>
<dbReference type="InterPro" id="IPR004089">
    <property type="entry name" value="MCPsignal_dom"/>
</dbReference>
<dbReference type="EMBL" id="CP141615">
    <property type="protein sequence ID" value="WRP17407.1"/>
    <property type="molecule type" value="Genomic_DNA"/>
</dbReference>
<evidence type="ECO:0000256" key="1">
    <source>
        <dbReference type="ARBA" id="ARBA00023224"/>
    </source>
</evidence>
<dbReference type="SMART" id="SM00304">
    <property type="entry name" value="HAMP"/>
    <property type="match status" value="1"/>
</dbReference>
<feature type="domain" description="HAMP" evidence="7">
    <location>
        <begin position="228"/>
        <end position="281"/>
    </location>
</feature>
<dbReference type="RefSeq" id="WP_324716678.1">
    <property type="nucleotide sequence ID" value="NZ_CP141615.1"/>
</dbReference>
<accession>A0ABZ1BZB0</accession>
<comment type="similarity">
    <text evidence="2">Belongs to the methyl-accepting chemotaxis (MCP) protein family.</text>
</comment>
<dbReference type="Gene3D" id="1.10.287.950">
    <property type="entry name" value="Methyl-accepting chemotaxis protein"/>
    <property type="match status" value="1"/>
</dbReference>
<evidence type="ECO:0000313" key="8">
    <source>
        <dbReference type="EMBL" id="WRP17407.1"/>
    </source>
</evidence>
<protein>
    <submittedName>
        <fullName evidence="8">HAMP domain-containing methyl-accepting chemotaxis protein</fullName>
    </submittedName>
</protein>
<dbReference type="PROSITE" id="PS50885">
    <property type="entry name" value="HAMP"/>
    <property type="match status" value="1"/>
</dbReference>
<evidence type="ECO:0000256" key="2">
    <source>
        <dbReference type="ARBA" id="ARBA00029447"/>
    </source>
</evidence>
<dbReference type="InterPro" id="IPR004090">
    <property type="entry name" value="Chemotax_Me-accpt_rcpt"/>
</dbReference>
<feature type="coiled-coil region" evidence="4">
    <location>
        <begin position="172"/>
        <end position="207"/>
    </location>
</feature>
<reference evidence="8 9" key="1">
    <citation type="journal article" date="2024" name="Front. Microbiol.">
        <title>Novel thermophilic genera Geochorda gen. nov. and Carboxydochorda gen. nov. from the deep terrestrial subsurface reveal the ecophysiological diversity in the class Limnochordia.</title>
        <authorList>
            <person name="Karnachuk O.V."/>
            <person name="Lukina A.P."/>
            <person name="Avakyan M.R."/>
            <person name="Kadnikov V.V."/>
            <person name="Begmatov S."/>
            <person name="Beletsky A.V."/>
            <person name="Vlasova K.G."/>
            <person name="Novikov A.A."/>
            <person name="Shcherbakova V.A."/>
            <person name="Mardanov A.V."/>
            <person name="Ravin N.V."/>
        </authorList>
    </citation>
    <scope>NUCLEOTIDE SEQUENCE [LARGE SCALE GENOMIC DNA]</scope>
    <source>
        <strain evidence="8 9">L945</strain>
    </source>
</reference>
<evidence type="ECO:0000256" key="5">
    <source>
        <dbReference type="SAM" id="Phobius"/>
    </source>
</evidence>
<dbReference type="PRINTS" id="PR00260">
    <property type="entry name" value="CHEMTRNSDUCR"/>
</dbReference>
<dbReference type="InterPro" id="IPR003660">
    <property type="entry name" value="HAMP_dom"/>
</dbReference>
<keyword evidence="5" id="KW-0472">Membrane</keyword>
<dbReference type="PROSITE" id="PS50111">
    <property type="entry name" value="CHEMOTAXIS_TRANSDUC_2"/>
    <property type="match status" value="1"/>
</dbReference>
<keyword evidence="5" id="KW-1133">Transmembrane helix</keyword>
<evidence type="ECO:0000256" key="3">
    <source>
        <dbReference type="PROSITE-ProRule" id="PRU00284"/>
    </source>
</evidence>
<dbReference type="PANTHER" id="PTHR32089">
    <property type="entry name" value="METHYL-ACCEPTING CHEMOTAXIS PROTEIN MCPB"/>
    <property type="match status" value="1"/>
</dbReference>
<name>A0ABZ1BZB0_9FIRM</name>
<dbReference type="PANTHER" id="PTHR32089:SF112">
    <property type="entry name" value="LYSOZYME-LIKE PROTEIN-RELATED"/>
    <property type="match status" value="1"/>
</dbReference>
<keyword evidence="5" id="KW-0812">Transmembrane</keyword>
<keyword evidence="9" id="KW-1185">Reference proteome</keyword>
<dbReference type="SUPFAM" id="SSF58104">
    <property type="entry name" value="Methyl-accepting chemotaxis protein (MCP) signaling domain"/>
    <property type="match status" value="1"/>
</dbReference>
<keyword evidence="1 3" id="KW-0807">Transducer</keyword>
<evidence type="ECO:0000259" key="6">
    <source>
        <dbReference type="PROSITE" id="PS50111"/>
    </source>
</evidence>
<dbReference type="Pfam" id="PF00672">
    <property type="entry name" value="HAMP"/>
    <property type="match status" value="1"/>
</dbReference>
<keyword evidence="4" id="KW-0175">Coiled coil</keyword>
<dbReference type="Proteomes" id="UP001332192">
    <property type="component" value="Chromosome"/>
</dbReference>
<evidence type="ECO:0000259" key="7">
    <source>
        <dbReference type="PROSITE" id="PS50885"/>
    </source>
</evidence>
<feature type="transmembrane region" description="Helical" evidence="5">
    <location>
        <begin position="207"/>
        <end position="227"/>
    </location>
</feature>
<sequence>MAVEQAGSLQVSRWNPTNWSIKVRLGFIILIPTVAAAMIGLNGVRTSREVFSELELLGTRRIVALDLVLQADRDLYQALSAFNELFARSPADPKYPSLRKDVEDNATQALSRSTQARALLADPQDKARIDAFVAGVGQWKQRASQILAQHESGALSAADAVREADSVRQEILEPARAQIDQLEDRFNETTRAQVARAEANHAASEKAMWLLLVGGLLLSSLVVWLAGRSVAAHVILLRDRLRTTAQAADLTQRMPVRSSDEMGEAAASFNHLVHTFRGLIGETRRAAQQVASSSQELARSSEQVGRAIQQVAATVNQMAAGTQRQSAAATTAAGATRQTGEMVHRLAETARRLAEGTAQTAQLAKEGRNALAAMLQQMSQIRSTVGESGKAVEDLGQRSQRIGQIVDVITGIAEQTNLLALNAAIEAARAGEQGRGFAVVAEEVRKLAEQSRQAASEIATLIGGIRQEVDRAIRNSAAGQSAVAEGVQSIETSGQSFEAIARAVEQMVQQVQEVSASAQQIAGASEQAVKAAEEIAAISQENAAGTEEIASSTEEQSSAMEHIGSAAGSLASLAQEMVKAVEVFRV</sequence>
<dbReference type="Gene3D" id="6.10.340.10">
    <property type="match status" value="1"/>
</dbReference>
<feature type="domain" description="Methyl-accepting transducer" evidence="6">
    <location>
        <begin position="300"/>
        <end position="536"/>
    </location>
</feature>